<reference evidence="1" key="1">
    <citation type="submission" date="2021-04" db="EMBL/GenBank/DDBJ databases">
        <title>Biosynthetic gene clusters of Dactylosporangioum roseum.</title>
        <authorList>
            <person name="Hartkoorn R.C."/>
            <person name="Beaudoing E."/>
            <person name="Hot D."/>
            <person name="Moureu S."/>
        </authorList>
    </citation>
    <scope>NUCLEOTIDE SEQUENCE</scope>
    <source>
        <strain evidence="1">NRRL B-16295</strain>
    </source>
</reference>
<organism evidence="1 2">
    <name type="scientific">Dactylosporangium roseum</name>
    <dbReference type="NCBI Taxonomy" id="47989"/>
    <lineage>
        <taxon>Bacteria</taxon>
        <taxon>Bacillati</taxon>
        <taxon>Actinomycetota</taxon>
        <taxon>Actinomycetes</taxon>
        <taxon>Micromonosporales</taxon>
        <taxon>Micromonosporaceae</taxon>
        <taxon>Dactylosporangium</taxon>
    </lineage>
</organism>
<gene>
    <name evidence="1" type="ORF">Drose_26490</name>
</gene>
<evidence type="ECO:0000313" key="1">
    <source>
        <dbReference type="EMBL" id="UWZ34741.1"/>
    </source>
</evidence>
<sequence>MMLGACIEDGCDGELSATTGVHTGPFAGHPPTGRRVSERAHVFYRLVDHRVVEVWPMVDRAGLLQQFAAR</sequence>
<dbReference type="Proteomes" id="UP001058271">
    <property type="component" value="Chromosome"/>
</dbReference>
<protein>
    <submittedName>
        <fullName evidence="1">Ester cyclase</fullName>
    </submittedName>
</protein>
<accession>A0ABY5YZD8</accession>
<keyword evidence="2" id="KW-1185">Reference proteome</keyword>
<dbReference type="InterPro" id="IPR032710">
    <property type="entry name" value="NTF2-like_dom_sf"/>
</dbReference>
<dbReference type="SUPFAM" id="SSF54427">
    <property type="entry name" value="NTF2-like"/>
    <property type="match status" value="1"/>
</dbReference>
<proteinExistence type="predicted"/>
<dbReference type="InterPro" id="IPR009959">
    <property type="entry name" value="Cyclase_SnoaL-like"/>
</dbReference>
<dbReference type="Gene3D" id="3.10.450.50">
    <property type="match status" value="1"/>
</dbReference>
<dbReference type="EMBL" id="CP073721">
    <property type="protein sequence ID" value="UWZ34741.1"/>
    <property type="molecule type" value="Genomic_DNA"/>
</dbReference>
<name>A0ABY5YZD8_9ACTN</name>
<evidence type="ECO:0000313" key="2">
    <source>
        <dbReference type="Proteomes" id="UP001058271"/>
    </source>
</evidence>
<dbReference type="Pfam" id="PF07366">
    <property type="entry name" value="SnoaL"/>
    <property type="match status" value="1"/>
</dbReference>